<dbReference type="Pfam" id="PF00675">
    <property type="entry name" value="Peptidase_M16"/>
    <property type="match status" value="1"/>
</dbReference>
<dbReference type="InterPro" id="IPR050361">
    <property type="entry name" value="MPP/UQCRC_Complex"/>
</dbReference>
<reference evidence="11" key="2">
    <citation type="submission" date="2013-12" db="EMBL/GenBank/DDBJ databases">
        <authorList>
            <person name="Yu Y."/>
            <person name="Lee S."/>
            <person name="de Baynast K."/>
            <person name="Wissotski M."/>
            <person name="Liu L."/>
            <person name="Talag J."/>
            <person name="Goicoechea J."/>
            <person name="Angelova A."/>
            <person name="Jetty R."/>
            <person name="Kudrna D."/>
            <person name="Golser W."/>
            <person name="Rivera L."/>
            <person name="Zhang J."/>
            <person name="Wing R."/>
        </authorList>
    </citation>
    <scope>NUCLEOTIDE SEQUENCE</scope>
</reference>
<dbReference type="STRING" id="77586.A0A0D9VAQ5"/>
<keyword evidence="7" id="KW-0472">Membrane</keyword>
<dbReference type="PANTHER" id="PTHR11851">
    <property type="entry name" value="METALLOPROTEASE"/>
    <property type="match status" value="1"/>
</dbReference>
<evidence type="ECO:0000256" key="3">
    <source>
        <dbReference type="ARBA" id="ARBA00004370"/>
    </source>
</evidence>
<dbReference type="InterPro" id="IPR011249">
    <property type="entry name" value="Metalloenz_LuxS/M16"/>
</dbReference>
<evidence type="ECO:0000256" key="6">
    <source>
        <dbReference type="ARBA" id="ARBA00023128"/>
    </source>
</evidence>
<dbReference type="FunFam" id="3.30.830.10:FF:000008">
    <property type="entry name" value="Mitochondrial-processing peptidase subunit beta"/>
    <property type="match status" value="1"/>
</dbReference>
<dbReference type="SUPFAM" id="SSF63411">
    <property type="entry name" value="LuxS/MPP-like metallohydrolase"/>
    <property type="match status" value="2"/>
</dbReference>
<dbReference type="AlphaFoldDB" id="A0A0D9VAQ5"/>
<protein>
    <submittedName>
        <fullName evidence="10">Uncharacterized protein</fullName>
    </submittedName>
</protein>
<dbReference type="Gramene" id="LPERR01G39500.1">
    <property type="protein sequence ID" value="LPERR01G39500.1"/>
    <property type="gene ID" value="LPERR01G39500"/>
</dbReference>
<organism evidence="10 11">
    <name type="scientific">Leersia perrieri</name>
    <dbReference type="NCBI Taxonomy" id="77586"/>
    <lineage>
        <taxon>Eukaryota</taxon>
        <taxon>Viridiplantae</taxon>
        <taxon>Streptophyta</taxon>
        <taxon>Embryophyta</taxon>
        <taxon>Tracheophyta</taxon>
        <taxon>Spermatophyta</taxon>
        <taxon>Magnoliopsida</taxon>
        <taxon>Liliopsida</taxon>
        <taxon>Poales</taxon>
        <taxon>Poaceae</taxon>
        <taxon>BOP clade</taxon>
        <taxon>Oryzoideae</taxon>
        <taxon>Oryzeae</taxon>
        <taxon>Oryzinae</taxon>
        <taxon>Leersia</taxon>
    </lineage>
</organism>
<dbReference type="GO" id="GO:0016020">
    <property type="term" value="C:membrane"/>
    <property type="evidence" value="ECO:0007669"/>
    <property type="project" value="UniProtKB-SubCell"/>
</dbReference>
<dbReference type="Gene3D" id="3.30.830.10">
    <property type="entry name" value="Metalloenzyme, LuxS/M16 peptidase-like"/>
    <property type="match status" value="2"/>
</dbReference>
<keyword evidence="5" id="KW-0809">Transit peptide</keyword>
<evidence type="ECO:0000256" key="2">
    <source>
        <dbReference type="ARBA" id="ARBA00004173"/>
    </source>
</evidence>
<evidence type="ECO:0000256" key="5">
    <source>
        <dbReference type="ARBA" id="ARBA00022946"/>
    </source>
</evidence>
<dbReference type="Pfam" id="PF05193">
    <property type="entry name" value="Peptidase_M16_C"/>
    <property type="match status" value="1"/>
</dbReference>
<dbReference type="GO" id="GO:0046872">
    <property type="term" value="F:metal ion binding"/>
    <property type="evidence" value="ECO:0007669"/>
    <property type="project" value="InterPro"/>
</dbReference>
<dbReference type="InterPro" id="IPR011765">
    <property type="entry name" value="Pept_M16_N"/>
</dbReference>
<reference evidence="10" key="3">
    <citation type="submission" date="2015-04" db="UniProtKB">
        <authorList>
            <consortium name="EnsemblPlants"/>
        </authorList>
    </citation>
    <scope>IDENTIFICATION</scope>
</reference>
<dbReference type="Proteomes" id="UP000032180">
    <property type="component" value="Chromosome 1"/>
</dbReference>
<evidence type="ECO:0000259" key="9">
    <source>
        <dbReference type="Pfam" id="PF05193"/>
    </source>
</evidence>
<name>A0A0D9VAQ5_9ORYZ</name>
<dbReference type="EnsemblPlants" id="LPERR01G39500.1">
    <property type="protein sequence ID" value="LPERR01G39500.1"/>
    <property type="gene ID" value="LPERR01G39500"/>
</dbReference>
<dbReference type="eggNOG" id="KOG2067">
    <property type="taxonomic scope" value="Eukaryota"/>
</dbReference>
<evidence type="ECO:0000313" key="10">
    <source>
        <dbReference type="EnsemblPlants" id="LPERR01G39500.1"/>
    </source>
</evidence>
<dbReference type="PANTHER" id="PTHR11851:SF49">
    <property type="entry name" value="MITOCHONDRIAL-PROCESSING PEPTIDASE SUBUNIT ALPHA"/>
    <property type="match status" value="1"/>
</dbReference>
<evidence type="ECO:0000313" key="11">
    <source>
        <dbReference type="Proteomes" id="UP000032180"/>
    </source>
</evidence>
<comment type="function">
    <text evidence="1">Substrate recognition and binding subunit of the essential mitochondrial processing protease (MPP), which cleaves the mitochondrial sequence off newly imported precursors proteins.</text>
</comment>
<sequence>MFRLRSSDRLLRELREASRSYGRRREWFSSDAATASAAARVTSLLRPLPGLDIPQCLPDQLAAQPTRITTLPNGVRIASEDVPGPSGCVGVFVNSGSVYETAETSGVSHVLEKLAFKDTAHRSHLQIVQDVEATGGNVTASASREQMVYSYDTLKAYLPQAVEVLIDCVRNPLFLQDEVERQLALVKEEVQGLPNDPERFLQESLARVGYRGALANPLIAPEKSLTRINGNIIQKFYHENFTADRLIVAASGVDHQYLLDVAEPLLSDWHKGSPVERPDYKYIGGDFRHKAESELTHVALAFEVPGWLEERDAAIMTVVQTLMGGGGSFSSGGPGKGMHSRLYLRVLSKYPTVESFTAFSNVFDRSGLFGIYFTTPSDFIVRAVVIAIKELIAIATPGQVTDIELARAKNSTISSVLMNLESRVIVTEDIGRQLLTYGCRKPVDHFLQCMDELTLDDITAYAKKMLSSPPTMACWGDVDEVPSYEFVRKWF</sequence>
<dbReference type="HOGENOM" id="CLU_009902_5_1_1"/>
<evidence type="ECO:0000259" key="8">
    <source>
        <dbReference type="Pfam" id="PF00675"/>
    </source>
</evidence>
<dbReference type="FunFam" id="3.30.830.10:FF:000022">
    <property type="entry name" value="mitochondrial-processing peptidase subunit alpha"/>
    <property type="match status" value="1"/>
</dbReference>
<accession>A0A0D9VAQ5</accession>
<reference evidence="10 11" key="1">
    <citation type="submission" date="2012-08" db="EMBL/GenBank/DDBJ databases">
        <title>Oryza genome evolution.</title>
        <authorList>
            <person name="Wing R.A."/>
        </authorList>
    </citation>
    <scope>NUCLEOTIDE SEQUENCE</scope>
</reference>
<feature type="domain" description="Peptidase M16 N-terminal" evidence="8">
    <location>
        <begin position="77"/>
        <end position="222"/>
    </location>
</feature>
<evidence type="ECO:0000256" key="1">
    <source>
        <dbReference type="ARBA" id="ARBA00002123"/>
    </source>
</evidence>
<evidence type="ECO:0000256" key="4">
    <source>
        <dbReference type="ARBA" id="ARBA00007261"/>
    </source>
</evidence>
<feature type="domain" description="Peptidase M16 C-terminal" evidence="9">
    <location>
        <begin position="230"/>
        <end position="411"/>
    </location>
</feature>
<dbReference type="InterPro" id="IPR007863">
    <property type="entry name" value="Peptidase_M16_C"/>
</dbReference>
<keyword evidence="6" id="KW-0496">Mitochondrion</keyword>
<proteinExistence type="inferred from homology"/>
<evidence type="ECO:0000256" key="7">
    <source>
        <dbReference type="ARBA" id="ARBA00023136"/>
    </source>
</evidence>
<comment type="similarity">
    <text evidence="4">Belongs to the peptidase M16 family.</text>
</comment>
<dbReference type="GO" id="GO:0005739">
    <property type="term" value="C:mitochondrion"/>
    <property type="evidence" value="ECO:0007669"/>
    <property type="project" value="UniProtKB-SubCell"/>
</dbReference>
<comment type="subcellular location">
    <subcellularLocation>
        <location evidence="3">Membrane</location>
    </subcellularLocation>
    <subcellularLocation>
        <location evidence="2">Mitochondrion</location>
    </subcellularLocation>
</comment>
<keyword evidence="11" id="KW-1185">Reference proteome</keyword>